<dbReference type="Proteomes" id="UP000309992">
    <property type="component" value="Unassembled WGS sequence"/>
</dbReference>
<dbReference type="EMBL" id="SWMS01000003">
    <property type="protein sequence ID" value="TKG72149.1"/>
    <property type="molecule type" value="Genomic_DNA"/>
</dbReference>
<name>A0ABY2SA03_9PSEU</name>
<protein>
    <submittedName>
        <fullName evidence="3">LLM class flavin-dependent oxidoreductase</fullName>
    </submittedName>
</protein>
<sequence length="263" mass="26574">MKIGVFLPSQAPGEIRASARFAEEAGLDSLWATDHLVASGPILDSTVALATAAAVTERITIGYGVLLLALRRVAVAAKQISALQLVSAGRLAVGVGTGNPAHGDAGWRAAGTSFSGRGRRTDEALRVLPALVTGRRAVLDDGLEVALAPGSAMPPVLVGGNGERAWLRAAQFGDGWISIGSSPEDVAAGLQALGDLAAGHGRPVPRATVVAPALDGSPAKAAERLAAYAEAGAERVILAPGGEGWRPGYDFAAEVRAALGSRA</sequence>
<evidence type="ECO:0000313" key="4">
    <source>
        <dbReference type="Proteomes" id="UP000309992"/>
    </source>
</evidence>
<dbReference type="PANTHER" id="PTHR43244">
    <property type="match status" value="1"/>
</dbReference>
<organism evidence="3 4">
    <name type="scientific">Prauserella endophytica</name>
    <dbReference type="NCBI Taxonomy" id="1592324"/>
    <lineage>
        <taxon>Bacteria</taxon>
        <taxon>Bacillati</taxon>
        <taxon>Actinomycetota</taxon>
        <taxon>Actinomycetes</taxon>
        <taxon>Pseudonocardiales</taxon>
        <taxon>Pseudonocardiaceae</taxon>
        <taxon>Prauserella</taxon>
        <taxon>Prauserella coralliicola group</taxon>
    </lineage>
</organism>
<dbReference type="SUPFAM" id="SSF51679">
    <property type="entry name" value="Bacterial luciferase-like"/>
    <property type="match status" value="1"/>
</dbReference>
<dbReference type="InterPro" id="IPR050564">
    <property type="entry name" value="F420-G6PD/mer"/>
</dbReference>
<dbReference type="Pfam" id="PF00296">
    <property type="entry name" value="Bac_luciferase"/>
    <property type="match status" value="1"/>
</dbReference>
<accession>A0ABY2SA03</accession>
<evidence type="ECO:0000256" key="1">
    <source>
        <dbReference type="ARBA" id="ARBA00023002"/>
    </source>
</evidence>
<evidence type="ECO:0000313" key="3">
    <source>
        <dbReference type="EMBL" id="TKG72149.1"/>
    </source>
</evidence>
<gene>
    <name evidence="3" type="ORF">FCN18_07750</name>
</gene>
<dbReference type="Gene3D" id="3.20.20.30">
    <property type="entry name" value="Luciferase-like domain"/>
    <property type="match status" value="1"/>
</dbReference>
<dbReference type="RefSeq" id="WP_113642164.1">
    <property type="nucleotide sequence ID" value="NZ_SWMS01000003.1"/>
</dbReference>
<evidence type="ECO:0000259" key="2">
    <source>
        <dbReference type="Pfam" id="PF00296"/>
    </source>
</evidence>
<comment type="caution">
    <text evidence="3">The sequence shown here is derived from an EMBL/GenBank/DDBJ whole genome shotgun (WGS) entry which is preliminary data.</text>
</comment>
<feature type="domain" description="Luciferase-like" evidence="2">
    <location>
        <begin position="1"/>
        <end position="212"/>
    </location>
</feature>
<dbReference type="PANTHER" id="PTHR43244:SF1">
    <property type="entry name" value="5,10-METHYLENETETRAHYDROMETHANOPTERIN REDUCTASE"/>
    <property type="match status" value="1"/>
</dbReference>
<reference evidence="3 4" key="1">
    <citation type="journal article" date="2015" name="Antonie Van Leeuwenhoek">
        <title>Prauserella endophytica sp. nov., an endophytic actinobacterium isolated from Tamarix taklamakanensis.</title>
        <authorList>
            <person name="Liu J.M."/>
            <person name="Habden X."/>
            <person name="Guo L."/>
            <person name="Tuo L."/>
            <person name="Jiang Z.K."/>
            <person name="Liu S.W."/>
            <person name="Liu X.F."/>
            <person name="Chen L."/>
            <person name="Li R.F."/>
            <person name="Zhang Y.Q."/>
            <person name="Sun C.H."/>
        </authorList>
    </citation>
    <scope>NUCLEOTIDE SEQUENCE [LARGE SCALE GENOMIC DNA]</scope>
    <source>
        <strain evidence="3 4">CGMCC 4.7182</strain>
    </source>
</reference>
<keyword evidence="1" id="KW-0560">Oxidoreductase</keyword>
<dbReference type="InterPro" id="IPR036661">
    <property type="entry name" value="Luciferase-like_sf"/>
</dbReference>
<proteinExistence type="predicted"/>
<keyword evidence="4" id="KW-1185">Reference proteome</keyword>
<dbReference type="InterPro" id="IPR011251">
    <property type="entry name" value="Luciferase-like_dom"/>
</dbReference>